<dbReference type="OrthoDB" id="634553at2"/>
<evidence type="ECO:0000313" key="3">
    <source>
        <dbReference type="Proteomes" id="UP000294830"/>
    </source>
</evidence>
<comment type="caution">
    <text evidence="2">The sequence shown here is derived from an EMBL/GenBank/DDBJ whole genome shotgun (WGS) entry which is preliminary data.</text>
</comment>
<name>A0A4R2EW59_9BACT</name>
<evidence type="ECO:0000313" key="2">
    <source>
        <dbReference type="EMBL" id="TCN72046.1"/>
    </source>
</evidence>
<dbReference type="RefSeq" id="WP_131838117.1">
    <property type="nucleotide sequence ID" value="NZ_SLWB01000002.1"/>
</dbReference>
<evidence type="ECO:0000256" key="1">
    <source>
        <dbReference type="SAM" id="SignalP"/>
    </source>
</evidence>
<protein>
    <recommendedName>
        <fullName evidence="4">Lipoprotein</fullName>
    </recommendedName>
</protein>
<feature type="chain" id="PRO_5020245799" description="Lipoprotein" evidence="1">
    <location>
        <begin position="29"/>
        <end position="348"/>
    </location>
</feature>
<dbReference type="AlphaFoldDB" id="A0A4R2EW59"/>
<evidence type="ECO:0008006" key="4">
    <source>
        <dbReference type="Google" id="ProtNLM"/>
    </source>
</evidence>
<proteinExistence type="predicted"/>
<accession>A0A4R2EW59</accession>
<keyword evidence="3" id="KW-1185">Reference proteome</keyword>
<feature type="signal peptide" evidence="1">
    <location>
        <begin position="1"/>
        <end position="28"/>
    </location>
</feature>
<dbReference type="PROSITE" id="PS51257">
    <property type="entry name" value="PROKAR_LIPOPROTEIN"/>
    <property type="match status" value="1"/>
</dbReference>
<reference evidence="2 3" key="1">
    <citation type="submission" date="2019-03" db="EMBL/GenBank/DDBJ databases">
        <title>Genomic Encyclopedia of Archaeal and Bacterial Type Strains, Phase II (KMG-II): from individual species to whole genera.</title>
        <authorList>
            <person name="Goeker M."/>
        </authorList>
    </citation>
    <scope>NUCLEOTIDE SEQUENCE [LARGE SCALE GENOMIC DNA]</scope>
    <source>
        <strain evidence="2 3">RL-C</strain>
    </source>
</reference>
<organism evidence="2 3">
    <name type="scientific">Acetobacteroides hydrogenigenes</name>
    <dbReference type="NCBI Taxonomy" id="979970"/>
    <lineage>
        <taxon>Bacteria</taxon>
        <taxon>Pseudomonadati</taxon>
        <taxon>Bacteroidota</taxon>
        <taxon>Bacteroidia</taxon>
        <taxon>Bacteroidales</taxon>
        <taxon>Rikenellaceae</taxon>
        <taxon>Acetobacteroides</taxon>
    </lineage>
</organism>
<gene>
    <name evidence="2" type="ORF">CLV25_1024</name>
</gene>
<dbReference type="Proteomes" id="UP000294830">
    <property type="component" value="Unassembled WGS sequence"/>
</dbReference>
<dbReference type="EMBL" id="SLWB01000002">
    <property type="protein sequence ID" value="TCN72046.1"/>
    <property type="molecule type" value="Genomic_DNA"/>
</dbReference>
<keyword evidence="1" id="KW-0732">Signal</keyword>
<sequence length="348" mass="40525">MMSKEQRNYWKCLLRRVAIALFTATLLASCNREPRPEVSFYYWKSRFTLGKTERKVLEANNVQKLYVRYFDIDIHPYIGSATPIAIIKGDSLPQCSIFPVVFIKNRVFDNASNQEVDTLCRKVAQLVADINQNFGIKPTEMQFDCDWTVKTKNAYFYFLKKYRALTGQTLSATIRLHQVKYPNRTGVPPVNKGVLMYYNMGRISSDGRCSIYDRNVAQKYTGSLGSYPLPLDVALPIFTWGIQIRQNMVVHLLNKMNEGHFANDPHFKKMDDYRYRVVAPCFKGGYYFKRGDEVKIESISRSNLRQMVKEIAQSLKGHPQNLIFYDLDSVNIKQYEVEIYQKLANRMR</sequence>